<gene>
    <name evidence="1" type="ORF">PRLR5076_08130</name>
</gene>
<dbReference type="SUPFAM" id="SSF46785">
    <property type="entry name" value="Winged helix' DNA-binding domain"/>
    <property type="match status" value="1"/>
</dbReference>
<dbReference type="InterPro" id="IPR036388">
    <property type="entry name" value="WH-like_DNA-bd_sf"/>
</dbReference>
<dbReference type="Pfam" id="PF13412">
    <property type="entry name" value="HTH_24"/>
    <property type="match status" value="1"/>
</dbReference>
<proteinExistence type="predicted"/>
<organism evidence="1 2">
    <name type="scientific">Prevotella lacticifex</name>
    <dbReference type="NCBI Taxonomy" id="2854755"/>
    <lineage>
        <taxon>Bacteria</taxon>
        <taxon>Pseudomonadati</taxon>
        <taxon>Bacteroidota</taxon>
        <taxon>Bacteroidia</taxon>
        <taxon>Bacteroidales</taxon>
        <taxon>Prevotellaceae</taxon>
        <taxon>Prevotella</taxon>
    </lineage>
</organism>
<sequence>MATFKPLKDDPDITIGSLSQKAGIATSAVKKQLRQMTDKGYIERRGEGGAWYVFASPSV</sequence>
<dbReference type="Proteomes" id="UP000825483">
    <property type="component" value="Unassembled WGS sequence"/>
</dbReference>
<comment type="caution">
    <text evidence="1">The sequence shown here is derived from an EMBL/GenBank/DDBJ whole genome shotgun (WGS) entry which is preliminary data.</text>
</comment>
<dbReference type="AlphaFoldDB" id="A0A9R1C8I9"/>
<evidence type="ECO:0000313" key="2">
    <source>
        <dbReference type="Proteomes" id="UP000825483"/>
    </source>
</evidence>
<dbReference type="Gene3D" id="1.10.10.10">
    <property type="entry name" value="Winged helix-like DNA-binding domain superfamily/Winged helix DNA-binding domain"/>
    <property type="match status" value="1"/>
</dbReference>
<dbReference type="RefSeq" id="WP_223927092.1">
    <property type="nucleotide sequence ID" value="NZ_BPTU01000004.1"/>
</dbReference>
<keyword evidence="2" id="KW-1185">Reference proteome</keyword>
<dbReference type="GeneID" id="75431417"/>
<reference evidence="1" key="1">
    <citation type="journal article" date="2022" name="Int. J. Syst. Evol. Microbiol.">
        <title>Prevotella lacticifex sp. nov., isolated from the rumen of cows.</title>
        <authorList>
            <person name="Shinkai T."/>
            <person name="Ikeyama N."/>
            <person name="Kumagai M."/>
            <person name="Ohmori H."/>
            <person name="Sakamoto M."/>
            <person name="Ohkuma M."/>
            <person name="Mitsumori M."/>
        </authorList>
    </citation>
    <scope>NUCLEOTIDE SEQUENCE</scope>
    <source>
        <strain evidence="1">R5076</strain>
    </source>
</reference>
<dbReference type="EMBL" id="BPUB01000001">
    <property type="protein sequence ID" value="GJG57962.1"/>
    <property type="molecule type" value="Genomic_DNA"/>
</dbReference>
<accession>A0A9R1C8I9</accession>
<protein>
    <submittedName>
        <fullName evidence="1">Uncharacterized protein</fullName>
    </submittedName>
</protein>
<evidence type="ECO:0000313" key="1">
    <source>
        <dbReference type="EMBL" id="GJG57962.1"/>
    </source>
</evidence>
<name>A0A9R1C8I9_9BACT</name>
<dbReference type="InterPro" id="IPR036390">
    <property type="entry name" value="WH_DNA-bd_sf"/>
</dbReference>